<proteinExistence type="predicted"/>
<reference evidence="2 3" key="1">
    <citation type="submission" date="2018-07" db="EMBL/GenBank/DDBJ databases">
        <title>High-quality-draft genome sequence of Gaiella occulta.</title>
        <authorList>
            <person name="Severino R."/>
            <person name="Froufe H.J.C."/>
            <person name="Rainey F.A."/>
            <person name="Barroso C."/>
            <person name="Albuquerque L."/>
            <person name="Lobo-Da-Cunha A."/>
            <person name="Da Costa M.S."/>
            <person name="Egas C."/>
        </authorList>
    </citation>
    <scope>NUCLEOTIDE SEQUENCE [LARGE SCALE GENOMIC DNA]</scope>
    <source>
        <strain evidence="2 3">F2-233</strain>
    </source>
</reference>
<organism evidence="2 3">
    <name type="scientific">Gaiella occulta</name>
    <dbReference type="NCBI Taxonomy" id="1002870"/>
    <lineage>
        <taxon>Bacteria</taxon>
        <taxon>Bacillati</taxon>
        <taxon>Actinomycetota</taxon>
        <taxon>Thermoleophilia</taxon>
        <taxon>Gaiellales</taxon>
        <taxon>Gaiellaceae</taxon>
        <taxon>Gaiella</taxon>
    </lineage>
</organism>
<accession>A0A7M2Z0M4</accession>
<evidence type="ECO:0000313" key="3">
    <source>
        <dbReference type="Proteomes" id="UP000254134"/>
    </source>
</evidence>
<dbReference type="PANTHER" id="PTHR38658:SF1">
    <property type="entry name" value="OXPP CYCLE PROTEIN OPCA-RELATED"/>
    <property type="match status" value="1"/>
</dbReference>
<name>A0A7M2Z0M4_9ACTN</name>
<dbReference type="AlphaFoldDB" id="A0A7M2Z0M4"/>
<dbReference type="InterPro" id="IPR046801">
    <property type="entry name" value="OpcA_G6PD_N"/>
</dbReference>
<evidence type="ECO:0000259" key="1">
    <source>
        <dbReference type="Pfam" id="PF10128"/>
    </source>
</evidence>
<protein>
    <submittedName>
        <fullName evidence="2">Glucose-6-phosphate dehydrogenase subunit</fullName>
    </submittedName>
</protein>
<dbReference type="OrthoDB" id="128564at2"/>
<dbReference type="PANTHER" id="PTHR38658">
    <property type="entry name" value="OXPP CYCLE PROTEIN OPCA-RELATED"/>
    <property type="match status" value="1"/>
</dbReference>
<dbReference type="RefSeq" id="WP_114794563.1">
    <property type="nucleotide sequence ID" value="NZ_QQZY01000001.1"/>
</dbReference>
<dbReference type="Proteomes" id="UP000254134">
    <property type="component" value="Unassembled WGS sequence"/>
</dbReference>
<dbReference type="InterPro" id="IPR004555">
    <property type="entry name" value="G6PDH_assembly_OpcA"/>
</dbReference>
<evidence type="ECO:0000313" key="2">
    <source>
        <dbReference type="EMBL" id="RDI75659.1"/>
    </source>
</evidence>
<keyword evidence="3" id="KW-1185">Reference proteome</keyword>
<gene>
    <name evidence="2" type="ORF">Gocc_0078</name>
</gene>
<sequence length="282" mass="30951">MGVVGDIERQLARLRARGVADGMPELRTSTLTHLVWAPPEWLPQARATLAGLLERHPARTIFLVPEPGRKARIEATASLQDFQLHGLAREVLSEVIEIRLRGPASRHPASIVLPLLLSDLPAFCRWRGEPAWASSAFGEIVGVCDRLVVDSSEWRRLPSAYGELAALFDRVAVSDIAFSRTLPWRRKLSELWPGIGSIERLRVEGPRADAELVAGWLRARLGRAVALSRREASTATAMWVDGKPVAAPGEAPSASELLSAELDRFGRDPVYEAAVRATRKQG</sequence>
<comment type="caution">
    <text evidence="2">The sequence shown here is derived from an EMBL/GenBank/DDBJ whole genome shotgun (WGS) entry which is preliminary data.</text>
</comment>
<reference evidence="3" key="2">
    <citation type="journal article" date="2019" name="MicrobiologyOpen">
        <title>High-quality draft genome sequence of Gaiella occulta isolated from a 150 meter deep mineral water borehole and comparison with the genome sequences of other deep-branching lineages of the phylum Actinobacteria.</title>
        <authorList>
            <person name="Severino R."/>
            <person name="Froufe H.J.C."/>
            <person name="Barroso C."/>
            <person name="Albuquerque L."/>
            <person name="Lobo-da-Cunha A."/>
            <person name="da Costa M.S."/>
            <person name="Egas C."/>
        </authorList>
    </citation>
    <scope>NUCLEOTIDE SEQUENCE [LARGE SCALE GENOMIC DNA]</scope>
    <source>
        <strain evidence="3">F2-233</strain>
    </source>
</reference>
<dbReference type="Pfam" id="PF10128">
    <property type="entry name" value="OpcA_G6PD_assem"/>
    <property type="match status" value="1"/>
</dbReference>
<feature type="domain" description="Glucose-6-phosphate dehydrogenase assembly protein OpcA N-terminal" evidence="1">
    <location>
        <begin position="54"/>
        <end position="161"/>
    </location>
</feature>
<dbReference type="EMBL" id="QQZY01000001">
    <property type="protein sequence ID" value="RDI75659.1"/>
    <property type="molecule type" value="Genomic_DNA"/>
</dbReference>